<evidence type="ECO:0000313" key="2">
    <source>
        <dbReference type="EMBL" id="WOK97400.1"/>
    </source>
</evidence>
<dbReference type="PANTHER" id="PTHR36024">
    <property type="entry name" value="ANKYRIN REPEAT PROTEIN SKIP35"/>
    <property type="match status" value="1"/>
</dbReference>
<proteinExistence type="predicted"/>
<dbReference type="AlphaFoldDB" id="A0AAQ3K0T7"/>
<feature type="region of interest" description="Disordered" evidence="1">
    <location>
        <begin position="1"/>
        <end position="29"/>
    </location>
</feature>
<dbReference type="InterPro" id="IPR036770">
    <property type="entry name" value="Ankyrin_rpt-contain_sf"/>
</dbReference>
<organism evidence="2 3">
    <name type="scientific">Canna indica</name>
    <name type="common">Indian-shot</name>
    <dbReference type="NCBI Taxonomy" id="4628"/>
    <lineage>
        <taxon>Eukaryota</taxon>
        <taxon>Viridiplantae</taxon>
        <taxon>Streptophyta</taxon>
        <taxon>Embryophyta</taxon>
        <taxon>Tracheophyta</taxon>
        <taxon>Spermatophyta</taxon>
        <taxon>Magnoliopsida</taxon>
        <taxon>Liliopsida</taxon>
        <taxon>Zingiberales</taxon>
        <taxon>Cannaceae</taxon>
        <taxon>Canna</taxon>
    </lineage>
</organism>
<evidence type="ECO:0000256" key="1">
    <source>
        <dbReference type="SAM" id="MobiDB-lite"/>
    </source>
</evidence>
<dbReference type="Proteomes" id="UP001327560">
    <property type="component" value="Chromosome 2"/>
</dbReference>
<dbReference type="InterPro" id="IPR044956">
    <property type="entry name" value="SKIP35"/>
</dbReference>
<keyword evidence="3" id="KW-1185">Reference proteome</keyword>
<name>A0AAQ3K0T7_9LILI</name>
<dbReference type="EMBL" id="CP136891">
    <property type="protein sequence ID" value="WOK97400.1"/>
    <property type="molecule type" value="Genomic_DNA"/>
</dbReference>
<protein>
    <submittedName>
        <fullName evidence="2">Ankyrin repeat protein SKIP35-like</fullName>
    </submittedName>
</protein>
<feature type="compositionally biased region" description="Basic and acidic residues" evidence="1">
    <location>
        <begin position="1"/>
        <end position="10"/>
    </location>
</feature>
<reference evidence="2 3" key="1">
    <citation type="submission" date="2023-10" db="EMBL/GenBank/DDBJ databases">
        <title>Chromosome-scale genome assembly provides insights into flower coloration mechanisms of Canna indica.</title>
        <authorList>
            <person name="Li C."/>
        </authorList>
    </citation>
    <scope>NUCLEOTIDE SEQUENCE [LARGE SCALE GENOMIC DNA]</scope>
    <source>
        <tissue evidence="2">Flower</tissue>
    </source>
</reference>
<dbReference type="PANTHER" id="PTHR36024:SF1">
    <property type="entry name" value="OS11G0246900 PROTEIN"/>
    <property type="match status" value="1"/>
</dbReference>
<dbReference type="SUPFAM" id="SSF48403">
    <property type="entry name" value="Ankyrin repeat"/>
    <property type="match status" value="1"/>
</dbReference>
<sequence length="597" mass="65911">MDKSGVDRCFGDNNGVAGEKGEGSNVDFSSKAPLLTEDTLMALELSWGTKKARTRPSQSMHLSGVQQKDKSEQLKTLVQKERIELGLLFQRAVSSQDPKVAEQLIRSADLETLNDMLCIALDSIWFLTTQQELNCITNLMKKIVTNGANGFTRAALRTSFVASCVSTCQSEKMTFADAMDIMAVRLYEHFEEHYPNAHSHFKAKSRTNFQKFAEWALKCMEIHLYCQEDKGRTKFYSTIPEVKLQLSTFKSFLNLAGNFLTKENFNEAFDAALFPLTLFSSSFGPGWASGTSAMVIQGLLGVFVEGGANNVNEWFLEASRIGSTELVRILLELVQSKGLRVHMDIALGYASQYCKYETMKCLVEEGNAVSFTGPLMRAAERGCMPVVQWFINRGCTEMDLCLALAAAAASGHVGIATYLLPLIPQSFVATLSIDILKAACKKSCGSTDGVAFLLHRGFLGDAAATYALTDSIATSSDMRMDSDVKAFLMEHWSEAAFAEGLRCGQEHFVNVVRIMRRGGSPICLRDLPPTLVIAIAYLPLYRECECQVAEGQLLSQKMRGQLADAAYRVSGKLVDTNSDTRELMAILEHHLPAFFLQ</sequence>
<gene>
    <name evidence="2" type="ORF">Cni_G06108</name>
</gene>
<evidence type="ECO:0000313" key="3">
    <source>
        <dbReference type="Proteomes" id="UP001327560"/>
    </source>
</evidence>
<dbReference type="Gene3D" id="1.25.40.20">
    <property type="entry name" value="Ankyrin repeat-containing domain"/>
    <property type="match status" value="1"/>
</dbReference>
<accession>A0AAQ3K0T7</accession>